<evidence type="ECO:0000256" key="1">
    <source>
        <dbReference type="ARBA" id="ARBA00010996"/>
    </source>
</evidence>
<dbReference type="InterPro" id="IPR013766">
    <property type="entry name" value="Thioredoxin_domain"/>
</dbReference>
<keyword evidence="2 3" id="KW-0186">Copper</keyword>
<dbReference type="SUPFAM" id="SSF52833">
    <property type="entry name" value="Thioredoxin-like"/>
    <property type="match status" value="1"/>
</dbReference>
<dbReference type="AlphaFoldDB" id="A0A927D118"/>
<evidence type="ECO:0000256" key="2">
    <source>
        <dbReference type="ARBA" id="ARBA00023008"/>
    </source>
</evidence>
<dbReference type="Proteomes" id="UP000602076">
    <property type="component" value="Unassembled WGS sequence"/>
</dbReference>
<evidence type="ECO:0000256" key="4">
    <source>
        <dbReference type="PIRSR" id="PIRSR603782-2"/>
    </source>
</evidence>
<accession>A0A927D118</accession>
<evidence type="ECO:0000256" key="3">
    <source>
        <dbReference type="PIRSR" id="PIRSR603782-1"/>
    </source>
</evidence>
<sequence>MKKIYITFVTLLVLGIGSGIYYFTGYKQSKMIIPENLVLQTYEGNDFSFSNMPPKVRLIEFMYTKCPDICPNTTHTMRQLQNELIEQGVFEDKVEFVTVTFDPTNDTKEVLSNYAELFEMNKTDGWHLLTGTKEDIRELASTFEFKYRDSGTGEFVHTSATYLLDENNRVIDIFGMGQDDFIKEEVYKKILKNIDA</sequence>
<dbReference type="InterPro" id="IPR003782">
    <property type="entry name" value="SCO1/SenC"/>
</dbReference>
<comment type="similarity">
    <text evidence="1">Belongs to the SCO1/2 family.</text>
</comment>
<dbReference type="CDD" id="cd02968">
    <property type="entry name" value="SCO"/>
    <property type="match status" value="1"/>
</dbReference>
<feature type="disulfide bond" description="Redox-active" evidence="4">
    <location>
        <begin position="66"/>
        <end position="70"/>
    </location>
</feature>
<feature type="domain" description="Thioredoxin" evidence="5">
    <location>
        <begin position="27"/>
        <end position="196"/>
    </location>
</feature>
<reference evidence="6" key="1">
    <citation type="submission" date="2020-09" db="EMBL/GenBank/DDBJ databases">
        <title>Bacillus faecalis sp. nov., a moderately halophilic bacterium isolated from cow faeces.</title>
        <authorList>
            <person name="Jiang L."/>
            <person name="Lee J."/>
        </authorList>
    </citation>
    <scope>NUCLEOTIDE SEQUENCE</scope>
    <source>
        <strain evidence="6">AGMB 02131</strain>
    </source>
</reference>
<gene>
    <name evidence="6" type="ORF">IEO70_18280</name>
</gene>
<name>A0A927D118_9BACI</name>
<evidence type="ECO:0000313" key="6">
    <source>
        <dbReference type="EMBL" id="MBD3110277.1"/>
    </source>
</evidence>
<comment type="caution">
    <text evidence="6">The sequence shown here is derived from an EMBL/GenBank/DDBJ whole genome shotgun (WGS) entry which is preliminary data.</text>
</comment>
<keyword evidence="7" id="KW-1185">Reference proteome</keyword>
<evidence type="ECO:0000259" key="5">
    <source>
        <dbReference type="PROSITE" id="PS51352"/>
    </source>
</evidence>
<dbReference type="Pfam" id="PF02630">
    <property type="entry name" value="SCO1-SenC"/>
    <property type="match status" value="1"/>
</dbReference>
<organism evidence="6 7">
    <name type="scientific">Peribacillus faecalis</name>
    <dbReference type="NCBI Taxonomy" id="2772559"/>
    <lineage>
        <taxon>Bacteria</taxon>
        <taxon>Bacillati</taxon>
        <taxon>Bacillota</taxon>
        <taxon>Bacilli</taxon>
        <taxon>Bacillales</taxon>
        <taxon>Bacillaceae</taxon>
        <taxon>Peribacillus</taxon>
    </lineage>
</organism>
<dbReference type="Gene3D" id="3.40.30.10">
    <property type="entry name" value="Glutaredoxin"/>
    <property type="match status" value="1"/>
</dbReference>
<dbReference type="PROSITE" id="PS51352">
    <property type="entry name" value="THIOREDOXIN_2"/>
    <property type="match status" value="1"/>
</dbReference>
<proteinExistence type="inferred from homology"/>
<dbReference type="InterPro" id="IPR036249">
    <property type="entry name" value="Thioredoxin-like_sf"/>
</dbReference>
<dbReference type="PANTHER" id="PTHR12151:SF25">
    <property type="entry name" value="LINALOOL DEHYDRATASE_ISOMERASE DOMAIN-CONTAINING PROTEIN"/>
    <property type="match status" value="1"/>
</dbReference>
<feature type="binding site" evidence="3">
    <location>
        <position position="66"/>
    </location>
    <ligand>
        <name>Cu cation</name>
        <dbReference type="ChEBI" id="CHEBI:23378"/>
    </ligand>
</feature>
<dbReference type="EMBL" id="JACXSI010000066">
    <property type="protein sequence ID" value="MBD3110277.1"/>
    <property type="molecule type" value="Genomic_DNA"/>
</dbReference>
<evidence type="ECO:0000313" key="7">
    <source>
        <dbReference type="Proteomes" id="UP000602076"/>
    </source>
</evidence>
<keyword evidence="4" id="KW-1015">Disulfide bond</keyword>
<feature type="binding site" evidence="3">
    <location>
        <position position="70"/>
    </location>
    <ligand>
        <name>Cu cation</name>
        <dbReference type="ChEBI" id="CHEBI:23378"/>
    </ligand>
</feature>
<keyword evidence="3" id="KW-0479">Metal-binding</keyword>
<dbReference type="GO" id="GO:0046872">
    <property type="term" value="F:metal ion binding"/>
    <property type="evidence" value="ECO:0007669"/>
    <property type="project" value="UniProtKB-KW"/>
</dbReference>
<dbReference type="RefSeq" id="WP_190999811.1">
    <property type="nucleotide sequence ID" value="NZ_JACXSI010000066.1"/>
</dbReference>
<dbReference type="PANTHER" id="PTHR12151">
    <property type="entry name" value="ELECTRON TRANSPORT PROTIN SCO1/SENC FAMILY MEMBER"/>
    <property type="match status" value="1"/>
</dbReference>
<protein>
    <submittedName>
        <fullName evidence="6">SCO family protein</fullName>
    </submittedName>
</protein>
<feature type="binding site" evidence="3">
    <location>
        <position position="157"/>
    </location>
    <ligand>
        <name>Cu cation</name>
        <dbReference type="ChEBI" id="CHEBI:23378"/>
    </ligand>
</feature>